<protein>
    <submittedName>
        <fullName evidence="2">Uncharacterized protein</fullName>
    </submittedName>
</protein>
<dbReference type="EMBL" id="QCYY01002114">
    <property type="protein sequence ID" value="ROT72758.1"/>
    <property type="molecule type" value="Genomic_DNA"/>
</dbReference>
<evidence type="ECO:0000313" key="3">
    <source>
        <dbReference type="Proteomes" id="UP000283509"/>
    </source>
</evidence>
<reference evidence="2 3" key="1">
    <citation type="submission" date="2018-04" db="EMBL/GenBank/DDBJ databases">
        <authorList>
            <person name="Zhang X."/>
            <person name="Yuan J."/>
            <person name="Li F."/>
            <person name="Xiang J."/>
        </authorList>
    </citation>
    <scope>NUCLEOTIDE SEQUENCE [LARGE SCALE GENOMIC DNA]</scope>
    <source>
        <tissue evidence="2">Muscle</tissue>
    </source>
</reference>
<feature type="compositionally biased region" description="Basic residues" evidence="1">
    <location>
        <begin position="19"/>
        <end position="32"/>
    </location>
</feature>
<evidence type="ECO:0000256" key="1">
    <source>
        <dbReference type="SAM" id="MobiDB-lite"/>
    </source>
</evidence>
<accession>A0A423T8I1</accession>
<name>A0A423T8I1_PENVA</name>
<feature type="compositionally biased region" description="Basic residues" evidence="1">
    <location>
        <begin position="1"/>
        <end position="10"/>
    </location>
</feature>
<feature type="region of interest" description="Disordered" evidence="1">
    <location>
        <begin position="1"/>
        <end position="43"/>
    </location>
</feature>
<feature type="compositionally biased region" description="Low complexity" evidence="1">
    <location>
        <begin position="251"/>
        <end position="267"/>
    </location>
</feature>
<dbReference type="AlphaFoldDB" id="A0A423T8I1"/>
<comment type="caution">
    <text evidence="2">The sequence shown here is derived from an EMBL/GenBank/DDBJ whole genome shotgun (WGS) entry which is preliminary data.</text>
</comment>
<gene>
    <name evidence="2" type="ORF">C7M84_008873</name>
</gene>
<dbReference type="Proteomes" id="UP000283509">
    <property type="component" value="Unassembled WGS sequence"/>
</dbReference>
<keyword evidence="3" id="KW-1185">Reference proteome</keyword>
<reference evidence="2 3" key="2">
    <citation type="submission" date="2019-01" db="EMBL/GenBank/DDBJ databases">
        <title>The decoding of complex shrimp genome reveals the adaptation for benthos swimmer, frequently molting mechanism and breeding impact on genome.</title>
        <authorList>
            <person name="Sun Y."/>
            <person name="Gao Y."/>
            <person name="Yu Y."/>
        </authorList>
    </citation>
    <scope>NUCLEOTIDE SEQUENCE [LARGE SCALE GENOMIC DNA]</scope>
    <source>
        <tissue evidence="2">Muscle</tissue>
    </source>
</reference>
<feature type="region of interest" description="Disordered" evidence="1">
    <location>
        <begin position="238"/>
        <end position="269"/>
    </location>
</feature>
<evidence type="ECO:0000313" key="2">
    <source>
        <dbReference type="EMBL" id="ROT72758.1"/>
    </source>
</evidence>
<proteinExistence type="predicted"/>
<organism evidence="2 3">
    <name type="scientific">Penaeus vannamei</name>
    <name type="common">Whiteleg shrimp</name>
    <name type="synonym">Litopenaeus vannamei</name>
    <dbReference type="NCBI Taxonomy" id="6689"/>
    <lineage>
        <taxon>Eukaryota</taxon>
        <taxon>Metazoa</taxon>
        <taxon>Ecdysozoa</taxon>
        <taxon>Arthropoda</taxon>
        <taxon>Crustacea</taxon>
        <taxon>Multicrustacea</taxon>
        <taxon>Malacostraca</taxon>
        <taxon>Eumalacostraca</taxon>
        <taxon>Eucarida</taxon>
        <taxon>Decapoda</taxon>
        <taxon>Dendrobranchiata</taxon>
        <taxon>Penaeoidea</taxon>
        <taxon>Penaeidae</taxon>
        <taxon>Penaeus</taxon>
    </lineage>
</organism>
<sequence length="411" mass="45119">MQNPLRHHTRPPYFPPRPRSIRHHTERSHHTKSPAPPYSTASLLRPRTMTPYSALTPCKIPCATILIRHHTERSHHKIPAPPYSTASLLRPRTIHHTARSHHAKPCATITIRHHTERSHHAKSPAPPYSAASLPRPRTIRHHTERSRPCATILNCLSPRTIRHHTGATPCKIPGATILGCLTPPSAHHKTPYSALTPCKIPCATILGCLPPPRTTPYSALTPYEIPCATILGTIRHHTARSHHAKSPAPPYSAASLPPPSAEAAPSESRAEFARGRSASIAKSRLCVISARVSTFRSPGQPVCGYTVGRLSLPLTGGEKDLVSFSNCYELVVMSGKNSPSSFCLSAPFPLLRSFTFPFPSSFFLGSGGDKRASSGTFPFLETGIYSVLSFSLVPPFVAWRRQYRPFVLLEF</sequence>